<keyword evidence="3" id="KW-1185">Reference proteome</keyword>
<name>A0ABN0V5V5_9ACTN</name>
<proteinExistence type="predicted"/>
<evidence type="ECO:0000256" key="1">
    <source>
        <dbReference type="SAM" id="MobiDB-lite"/>
    </source>
</evidence>
<dbReference type="EMBL" id="BAAAGX010000035">
    <property type="protein sequence ID" value="GAA0277239.1"/>
    <property type="molecule type" value="Genomic_DNA"/>
</dbReference>
<dbReference type="RefSeq" id="WP_344653823.1">
    <property type="nucleotide sequence ID" value="NZ_BAAAGX010000035.1"/>
</dbReference>
<feature type="compositionally biased region" description="Basic and acidic residues" evidence="1">
    <location>
        <begin position="41"/>
        <end position="65"/>
    </location>
</feature>
<sequence length="294" mass="31222">MRTSIRLSVFALGLVVVFAAATGLGRWIGPEPEPPPAVMSAEKHATEERASEGHSSEGDSSEGHGEAVPAGLQTTEDGYRLEPLSPTLATGAPQPFRFRILGPDGKPVTRYTTEHEKDLHLIVVRRDLSAFRHVHPVLGPDGTWEIPLAVAAPGQYRVFADFVPAAQEDGLTLGVDVPAPGDYRPAALPAPAPTSTVDGYTVTLTGDLTPGASSTVTASVSRNGKPVTDLQPYLGADGHLVALRGGDLAYLHVHPQSGTTFVAEVPSDGTYRLYFDFKHGDVVRTAEFTREASR</sequence>
<reference evidence="2 3" key="1">
    <citation type="journal article" date="2019" name="Int. J. Syst. Evol. Microbiol.">
        <title>The Global Catalogue of Microorganisms (GCM) 10K type strain sequencing project: providing services to taxonomists for standard genome sequencing and annotation.</title>
        <authorList>
            <consortium name="The Broad Institute Genomics Platform"/>
            <consortium name="The Broad Institute Genome Sequencing Center for Infectious Disease"/>
            <person name="Wu L."/>
            <person name="Ma J."/>
        </authorList>
    </citation>
    <scope>NUCLEOTIDE SEQUENCE [LARGE SCALE GENOMIC DNA]</scope>
    <source>
        <strain evidence="2 3">JCM 10425</strain>
    </source>
</reference>
<comment type="caution">
    <text evidence="2">The sequence shown here is derived from an EMBL/GenBank/DDBJ whole genome shotgun (WGS) entry which is preliminary data.</text>
</comment>
<gene>
    <name evidence="2" type="ORF">GCM10009539_76280</name>
</gene>
<dbReference type="Proteomes" id="UP001500967">
    <property type="component" value="Unassembled WGS sequence"/>
</dbReference>
<protein>
    <recommendedName>
        <fullName evidence="4">Secreted protein</fullName>
    </recommendedName>
</protein>
<feature type="region of interest" description="Disordered" evidence="1">
    <location>
        <begin position="26"/>
        <end position="70"/>
    </location>
</feature>
<evidence type="ECO:0008006" key="4">
    <source>
        <dbReference type="Google" id="ProtNLM"/>
    </source>
</evidence>
<organism evidence="2 3">
    <name type="scientific">Cryptosporangium japonicum</name>
    <dbReference type="NCBI Taxonomy" id="80872"/>
    <lineage>
        <taxon>Bacteria</taxon>
        <taxon>Bacillati</taxon>
        <taxon>Actinomycetota</taxon>
        <taxon>Actinomycetes</taxon>
        <taxon>Cryptosporangiales</taxon>
        <taxon>Cryptosporangiaceae</taxon>
        <taxon>Cryptosporangium</taxon>
    </lineage>
</organism>
<accession>A0ABN0V5V5</accession>
<evidence type="ECO:0000313" key="3">
    <source>
        <dbReference type="Proteomes" id="UP001500967"/>
    </source>
</evidence>
<evidence type="ECO:0000313" key="2">
    <source>
        <dbReference type="EMBL" id="GAA0277239.1"/>
    </source>
</evidence>